<keyword evidence="5" id="KW-1185">Reference proteome</keyword>
<dbReference type="Gene3D" id="3.40.50.720">
    <property type="entry name" value="NAD(P)-binding Rossmann-like Domain"/>
    <property type="match status" value="1"/>
</dbReference>
<comment type="caution">
    <text evidence="4">The sequence shown here is derived from an EMBL/GenBank/DDBJ whole genome shotgun (WGS) entry which is preliminary data.</text>
</comment>
<dbReference type="InterPro" id="IPR011032">
    <property type="entry name" value="GroES-like_sf"/>
</dbReference>
<dbReference type="SMART" id="SM00829">
    <property type="entry name" value="PKS_ER"/>
    <property type="match status" value="1"/>
</dbReference>
<dbReference type="STRING" id="1703345.A3860_11395"/>
<dbReference type="Proteomes" id="UP000192796">
    <property type="component" value="Unassembled WGS sequence"/>
</dbReference>
<accession>A0A1V9FFX2</accession>
<evidence type="ECO:0000259" key="3">
    <source>
        <dbReference type="SMART" id="SM00829"/>
    </source>
</evidence>
<gene>
    <name evidence="4" type="ORF">A3860_11395</name>
</gene>
<protein>
    <recommendedName>
        <fullName evidence="3">Enoyl reductase (ER) domain-containing protein</fullName>
    </recommendedName>
</protein>
<dbReference type="Pfam" id="PF13602">
    <property type="entry name" value="ADH_zinc_N_2"/>
    <property type="match status" value="1"/>
</dbReference>
<dbReference type="InterPro" id="IPR013154">
    <property type="entry name" value="ADH-like_N"/>
</dbReference>
<organism evidence="4 5">
    <name type="scientific">Niastella vici</name>
    <dbReference type="NCBI Taxonomy" id="1703345"/>
    <lineage>
        <taxon>Bacteria</taxon>
        <taxon>Pseudomonadati</taxon>
        <taxon>Bacteroidota</taxon>
        <taxon>Chitinophagia</taxon>
        <taxon>Chitinophagales</taxon>
        <taxon>Chitinophagaceae</taxon>
        <taxon>Niastella</taxon>
    </lineage>
</organism>
<proteinExistence type="predicted"/>
<evidence type="ECO:0000256" key="1">
    <source>
        <dbReference type="ARBA" id="ARBA00022857"/>
    </source>
</evidence>
<reference evidence="4 5" key="1">
    <citation type="submission" date="2016-03" db="EMBL/GenBank/DDBJ databases">
        <title>Niastella vici sp. nov., isolated from farmland soil.</title>
        <authorList>
            <person name="Chen L."/>
            <person name="Wang D."/>
            <person name="Yang S."/>
            <person name="Wang G."/>
        </authorList>
    </citation>
    <scope>NUCLEOTIDE SEQUENCE [LARGE SCALE GENOMIC DNA]</scope>
    <source>
        <strain evidence="4 5">DJ57</strain>
    </source>
</reference>
<keyword evidence="2" id="KW-0560">Oxidoreductase</keyword>
<dbReference type="PANTHER" id="PTHR48106:SF18">
    <property type="entry name" value="QUINONE OXIDOREDUCTASE PIG3"/>
    <property type="match status" value="1"/>
</dbReference>
<dbReference type="Gene3D" id="3.90.180.10">
    <property type="entry name" value="Medium-chain alcohol dehydrogenases, catalytic domain"/>
    <property type="match status" value="1"/>
</dbReference>
<evidence type="ECO:0000313" key="4">
    <source>
        <dbReference type="EMBL" id="OQP57161.1"/>
    </source>
</evidence>
<dbReference type="SUPFAM" id="SSF51735">
    <property type="entry name" value="NAD(P)-binding Rossmann-fold domains"/>
    <property type="match status" value="1"/>
</dbReference>
<dbReference type="EMBL" id="LVYD01000124">
    <property type="protein sequence ID" value="OQP57161.1"/>
    <property type="molecule type" value="Genomic_DNA"/>
</dbReference>
<dbReference type="RefSeq" id="WP_081156125.1">
    <property type="nucleotide sequence ID" value="NZ_LVYD01000124.1"/>
</dbReference>
<dbReference type="InterPro" id="IPR036291">
    <property type="entry name" value="NAD(P)-bd_dom_sf"/>
</dbReference>
<dbReference type="SUPFAM" id="SSF50129">
    <property type="entry name" value="GroES-like"/>
    <property type="match status" value="1"/>
</dbReference>
<dbReference type="AlphaFoldDB" id="A0A1V9FFX2"/>
<sequence length="318" mass="33456">MEETMMNAIFTDPDTQGFTFRKTAIPVPTPGQALIKVNTFSLNQGETRTAMAATTSYIPGWDFAGVIVKAAADGSTPATGTRVFGYVAQASWAGYLVAAGVQIAAIPESISDAQAACLPIAGLTALACLDASGDCKGRRLLITGAAGGVGRFACQLAARAGATVTAISRRSDLASQLEEDGIKPVPVFTSVEAAKEAGEYDIIWDSIGGNTLATALSALSRNGLCINFGNSAREATSFNVRAAGWPFHGIRCIWLGREPVFPSTPLLDRLANMVQQGELRTTIDSEMSWTKINEAAGRLVQQQVNGKIVLLTTSLHRS</sequence>
<dbReference type="GO" id="GO:0016651">
    <property type="term" value="F:oxidoreductase activity, acting on NAD(P)H"/>
    <property type="evidence" value="ECO:0007669"/>
    <property type="project" value="TreeGrafter"/>
</dbReference>
<dbReference type="Pfam" id="PF08240">
    <property type="entry name" value="ADH_N"/>
    <property type="match status" value="1"/>
</dbReference>
<dbReference type="OrthoDB" id="9792162at2"/>
<keyword evidence="1" id="KW-0521">NADP</keyword>
<evidence type="ECO:0000256" key="2">
    <source>
        <dbReference type="ARBA" id="ARBA00023002"/>
    </source>
</evidence>
<dbReference type="GO" id="GO:0070402">
    <property type="term" value="F:NADPH binding"/>
    <property type="evidence" value="ECO:0007669"/>
    <property type="project" value="TreeGrafter"/>
</dbReference>
<dbReference type="InterPro" id="IPR020843">
    <property type="entry name" value="ER"/>
</dbReference>
<evidence type="ECO:0000313" key="5">
    <source>
        <dbReference type="Proteomes" id="UP000192796"/>
    </source>
</evidence>
<dbReference type="PANTHER" id="PTHR48106">
    <property type="entry name" value="QUINONE OXIDOREDUCTASE PIG3-RELATED"/>
    <property type="match status" value="1"/>
</dbReference>
<feature type="domain" description="Enoyl reductase (ER)" evidence="3">
    <location>
        <begin position="14"/>
        <end position="310"/>
    </location>
</feature>
<name>A0A1V9FFX2_9BACT</name>